<organism evidence="1 2">
    <name type="scientific">Vibrio metoecus</name>
    <dbReference type="NCBI Taxonomy" id="1481663"/>
    <lineage>
        <taxon>Bacteria</taxon>
        <taxon>Pseudomonadati</taxon>
        <taxon>Pseudomonadota</taxon>
        <taxon>Gammaproteobacteria</taxon>
        <taxon>Vibrionales</taxon>
        <taxon>Vibrionaceae</taxon>
        <taxon>Vibrio</taxon>
    </lineage>
</organism>
<gene>
    <name evidence="1" type="ORF">DP83_13315</name>
</gene>
<reference evidence="1 2" key="1">
    <citation type="submission" date="2014-04" db="EMBL/GenBank/DDBJ databases">
        <title>Vibrio metecus sp. nov., a close relative of Vibrio cholerae isolated from coastal brackish ponds and clinical specimens.</title>
        <authorList>
            <person name="Kirchberger P.C."/>
            <person name="Turnsek M."/>
            <person name="Hunt D.E."/>
            <person name="Haley B.J."/>
            <person name="Colwell R."/>
            <person name="Polz M.F."/>
            <person name="Tarr C.L."/>
            <person name="Boucher Y."/>
        </authorList>
    </citation>
    <scope>NUCLEOTIDE SEQUENCE [LARGE SCALE GENOMIC DNA]</scope>
    <source>
        <strain evidence="2">PPCK-2014</strain>
    </source>
</reference>
<dbReference type="EMBL" id="JJMN01000058">
    <property type="protein sequence ID" value="KDO13998.1"/>
    <property type="molecule type" value="Genomic_DNA"/>
</dbReference>
<sequence length="111" mass="12597">MNNIENLNNSLAGLMALLEKPIINSVWYNRKEVKLDGYKFVGCRFDGCTIVVTSANFELENCYIDDETVIKYGGDVVKTIKLYNCRNEYVIKNMPFFAPVKNDDGTITIKG</sequence>
<keyword evidence="2" id="KW-1185">Reference proteome</keyword>
<name>A0ABR4RW89_VIBMT</name>
<evidence type="ECO:0000313" key="2">
    <source>
        <dbReference type="Proteomes" id="UP000027331"/>
    </source>
</evidence>
<proteinExistence type="predicted"/>
<protein>
    <submittedName>
        <fullName evidence="1">Uncharacterized protein</fullName>
    </submittedName>
</protein>
<accession>A0ABR4RW89</accession>
<comment type="caution">
    <text evidence="1">The sequence shown here is derived from an EMBL/GenBank/DDBJ whole genome shotgun (WGS) entry which is preliminary data.</text>
</comment>
<dbReference type="Proteomes" id="UP000027331">
    <property type="component" value="Unassembled WGS sequence"/>
</dbReference>
<evidence type="ECO:0000313" key="1">
    <source>
        <dbReference type="EMBL" id="KDO13998.1"/>
    </source>
</evidence>